<proteinExistence type="predicted"/>
<organism evidence="1">
    <name type="scientific">freshwater metagenome</name>
    <dbReference type="NCBI Taxonomy" id="449393"/>
    <lineage>
        <taxon>unclassified sequences</taxon>
        <taxon>metagenomes</taxon>
        <taxon>ecological metagenomes</taxon>
    </lineage>
</organism>
<name>A0A6J7GZX0_9ZZZZ</name>
<sequence>MDFGELSAVNAKVSAPAARMKPPTKADTWRLTICFARILPIISATGMPTIM</sequence>
<gene>
    <name evidence="1" type="ORF">UFOPK3516_01369</name>
</gene>
<accession>A0A6J7GZX0</accession>
<protein>
    <submittedName>
        <fullName evidence="1">Unannotated protein</fullName>
    </submittedName>
</protein>
<reference evidence="1" key="1">
    <citation type="submission" date="2020-05" db="EMBL/GenBank/DDBJ databases">
        <authorList>
            <person name="Chiriac C."/>
            <person name="Salcher M."/>
            <person name="Ghai R."/>
            <person name="Kavagutti S V."/>
        </authorList>
    </citation>
    <scope>NUCLEOTIDE SEQUENCE</scope>
</reference>
<dbReference type="AlphaFoldDB" id="A0A6J7GZX0"/>
<evidence type="ECO:0000313" key="1">
    <source>
        <dbReference type="EMBL" id="CAB4908999.1"/>
    </source>
</evidence>
<dbReference type="EMBL" id="CAFBMB010000143">
    <property type="protein sequence ID" value="CAB4908999.1"/>
    <property type="molecule type" value="Genomic_DNA"/>
</dbReference>